<dbReference type="AlphaFoldDB" id="E1Y8E2"/>
<protein>
    <recommendedName>
        <fullName evidence="6">ABC transporter domain-containing protein</fullName>
    </recommendedName>
</protein>
<dbReference type="InterPro" id="IPR027417">
    <property type="entry name" value="P-loop_NTPase"/>
</dbReference>
<keyword evidence="2" id="KW-0547">Nucleotide-binding</keyword>
<dbReference type="Pfam" id="PF00005">
    <property type="entry name" value="ABC_tran"/>
    <property type="match status" value="1"/>
</dbReference>
<dbReference type="FunFam" id="3.40.50.300:FF:000134">
    <property type="entry name" value="Iron-enterobactin ABC transporter ATP-binding protein"/>
    <property type="match status" value="1"/>
</dbReference>
<dbReference type="PROSITE" id="PS50893">
    <property type="entry name" value="ABC_TRANSPORTER_2"/>
    <property type="match status" value="1"/>
</dbReference>
<dbReference type="SUPFAM" id="SSF52540">
    <property type="entry name" value="P-loop containing nucleoside triphosphate hydrolases"/>
    <property type="match status" value="1"/>
</dbReference>
<dbReference type="PANTHER" id="PTHR42794">
    <property type="entry name" value="HEMIN IMPORT ATP-BINDING PROTEIN HMUV"/>
    <property type="match status" value="1"/>
</dbReference>
<gene>
    <name evidence="7" type="ORF">N47_A08650</name>
</gene>
<evidence type="ECO:0000313" key="7">
    <source>
        <dbReference type="EMBL" id="CBX26836.1"/>
    </source>
</evidence>
<dbReference type="GO" id="GO:0005524">
    <property type="term" value="F:ATP binding"/>
    <property type="evidence" value="ECO:0007669"/>
    <property type="project" value="UniProtKB-KW"/>
</dbReference>
<evidence type="ECO:0000256" key="2">
    <source>
        <dbReference type="ARBA" id="ARBA00022741"/>
    </source>
</evidence>
<organism evidence="7">
    <name type="scientific">uncultured Desulfobacterium sp</name>
    <dbReference type="NCBI Taxonomy" id="201089"/>
    <lineage>
        <taxon>Bacteria</taxon>
        <taxon>Pseudomonadati</taxon>
        <taxon>Thermodesulfobacteriota</taxon>
        <taxon>Desulfobacteria</taxon>
        <taxon>Desulfobacterales</taxon>
        <taxon>Desulfobacteriaceae</taxon>
        <taxon>Desulfobacterium</taxon>
        <taxon>environmental samples</taxon>
    </lineage>
</organism>
<dbReference type="InterPro" id="IPR003593">
    <property type="entry name" value="AAA+_ATPase"/>
</dbReference>
<dbReference type="EMBL" id="FR695864">
    <property type="protein sequence ID" value="CBX26836.1"/>
    <property type="molecule type" value="Genomic_DNA"/>
</dbReference>
<sequence length="276" mass="29906">MSAQKVHAMSNAIDISGLNCAYGENTVLKDIGFSVKSGELFIIIGPNGSGKTSLLKTISGNLKFEEGTIKIFGRHINEFSRKSLARSVALVPQNVPTDFPFTVKELVLMGRSPYLGILGLPEKEDFEIAEQSLAFTGAEHLSSRKLDQLSGGERQLVFIARAVCQQTGIILLDEPTASLDLSHQVNIMDLMEKLVEMKGLTVVMVSHDINLAAMYADTLLLLKNGNVISIGTPEDVLTFKVLEEAYGCTIIVDESPLGKVPRITPVPQKYIGGITS</sequence>
<evidence type="ECO:0000259" key="6">
    <source>
        <dbReference type="PROSITE" id="PS50893"/>
    </source>
</evidence>
<evidence type="ECO:0000256" key="3">
    <source>
        <dbReference type="ARBA" id="ARBA00022840"/>
    </source>
</evidence>
<feature type="domain" description="ABC transporter" evidence="6">
    <location>
        <begin position="13"/>
        <end position="249"/>
    </location>
</feature>
<accession>E1Y8E2</accession>
<name>E1Y8E2_9BACT</name>
<dbReference type="Gene3D" id="3.40.50.300">
    <property type="entry name" value="P-loop containing nucleotide triphosphate hydrolases"/>
    <property type="match status" value="1"/>
</dbReference>
<comment type="function">
    <text evidence="5">Part of the ABC transporter complex HmuTUV involved in hemin import. Responsible for energy coupling to the transport system.</text>
</comment>
<dbReference type="CDD" id="cd03214">
    <property type="entry name" value="ABC_Iron-Siderophores_B12_Hemin"/>
    <property type="match status" value="1"/>
</dbReference>
<dbReference type="GO" id="GO:0016887">
    <property type="term" value="F:ATP hydrolysis activity"/>
    <property type="evidence" value="ECO:0007669"/>
    <property type="project" value="InterPro"/>
</dbReference>
<dbReference type="PANTHER" id="PTHR42794:SF1">
    <property type="entry name" value="HEMIN IMPORT ATP-BINDING PROTEIN HMUV"/>
    <property type="match status" value="1"/>
</dbReference>
<reference evidence="7" key="1">
    <citation type="journal article" date="2011" name="Environ. Microbiol.">
        <title>Genomic insights into the metabolic potential of the polycyclic aromatic hydrocarbon degrading sulfate-reducing Deltaproteobacterium N47.</title>
        <authorList>
            <person name="Bergmann F."/>
            <person name="Selesi D."/>
            <person name="Weinmaier T."/>
            <person name="Tischler P."/>
            <person name="Rattei T."/>
            <person name="Meckenstock R.U."/>
        </authorList>
    </citation>
    <scope>NUCLEOTIDE SEQUENCE</scope>
</reference>
<keyword evidence="4" id="KW-1278">Translocase</keyword>
<evidence type="ECO:0000256" key="5">
    <source>
        <dbReference type="ARBA" id="ARBA00037066"/>
    </source>
</evidence>
<dbReference type="SMART" id="SM00382">
    <property type="entry name" value="AAA"/>
    <property type="match status" value="1"/>
</dbReference>
<evidence type="ECO:0000256" key="1">
    <source>
        <dbReference type="ARBA" id="ARBA00022448"/>
    </source>
</evidence>
<evidence type="ECO:0000256" key="4">
    <source>
        <dbReference type="ARBA" id="ARBA00022967"/>
    </source>
</evidence>
<dbReference type="PROSITE" id="PS00211">
    <property type="entry name" value="ABC_TRANSPORTER_1"/>
    <property type="match status" value="1"/>
</dbReference>
<proteinExistence type="predicted"/>
<dbReference type="InterPro" id="IPR017871">
    <property type="entry name" value="ABC_transporter-like_CS"/>
</dbReference>
<keyword evidence="3" id="KW-0067">ATP-binding</keyword>
<keyword evidence="1" id="KW-0813">Transport</keyword>
<dbReference type="InterPro" id="IPR003439">
    <property type="entry name" value="ABC_transporter-like_ATP-bd"/>
</dbReference>